<feature type="domain" description="Lipoyl-binding" evidence="2">
    <location>
        <begin position="273"/>
        <end position="329"/>
    </location>
</feature>
<dbReference type="PANTHER" id="PTHR47597">
    <property type="entry name" value="IS A MEMBER OF THE PF|00364 BIOTIN-REQUIRING ENZYMES FAMILY-RELATED"/>
    <property type="match status" value="1"/>
</dbReference>
<dbReference type="CDD" id="cd06850">
    <property type="entry name" value="biotinyl_domain"/>
    <property type="match status" value="1"/>
</dbReference>
<evidence type="ECO:0000313" key="4">
    <source>
        <dbReference type="Proteomes" id="UP001140949"/>
    </source>
</evidence>
<organism evidence="3 4">
    <name type="scientific">Iris pallida</name>
    <name type="common">Sweet iris</name>
    <dbReference type="NCBI Taxonomy" id="29817"/>
    <lineage>
        <taxon>Eukaryota</taxon>
        <taxon>Viridiplantae</taxon>
        <taxon>Streptophyta</taxon>
        <taxon>Embryophyta</taxon>
        <taxon>Tracheophyta</taxon>
        <taxon>Spermatophyta</taxon>
        <taxon>Magnoliopsida</taxon>
        <taxon>Liliopsida</taxon>
        <taxon>Asparagales</taxon>
        <taxon>Iridaceae</taxon>
        <taxon>Iridoideae</taxon>
        <taxon>Irideae</taxon>
        <taxon>Iris</taxon>
    </lineage>
</organism>
<dbReference type="Pfam" id="PF00364">
    <property type="entry name" value="Biotin_lipoyl"/>
    <property type="match status" value="1"/>
</dbReference>
<dbReference type="Proteomes" id="UP001140949">
    <property type="component" value="Unassembled WGS sequence"/>
</dbReference>
<keyword evidence="4" id="KW-1185">Reference proteome</keyword>
<evidence type="ECO:0000259" key="2">
    <source>
        <dbReference type="Pfam" id="PF00364"/>
    </source>
</evidence>
<dbReference type="AlphaFoldDB" id="A0AAX6IIN5"/>
<name>A0AAX6IIN5_IRIPA</name>
<dbReference type="EMBL" id="JANAVB010001796">
    <property type="protein sequence ID" value="KAJ6852667.1"/>
    <property type="molecule type" value="Genomic_DNA"/>
</dbReference>
<protein>
    <recommendedName>
        <fullName evidence="2">Lipoyl-binding domain-containing protein</fullName>
    </recommendedName>
</protein>
<dbReference type="SUPFAM" id="SSF51230">
    <property type="entry name" value="Single hybrid motif"/>
    <property type="match status" value="1"/>
</dbReference>
<sequence length="338" mass="35687">MTWRSFRSSLSLYPPINPTFLSSPLSLSLSLSLKFHNRQIRAPYMESAAILRSLNGALQSVTPAKSFFEKHAVAPSCRDASKRSLLFHIPLQCKRITCSSASRKGPLLSHVKASETTSAMTSDAGTAESIPQGLLQKKSTFPNGFETLVLDVCDETDVTELKLKVGDFEMHIKRDIGTPKSAPPVAPAITSSATASPATPPPASSKPSVESGPSAKTAPPKSTTAATSPFANVSSAKTSKLAALEASGSNTYVIISSPTVGLFRSGRTVKGKKQPPSCKEGDMIKEGQIIGFLDQFGSELPVRADVAGEALKILFKDGEAVGYGDPLVAVLPSFHGIK</sequence>
<dbReference type="PANTHER" id="PTHR47597:SF2">
    <property type="entry name" value="LIPOYL-BINDING DOMAIN-CONTAINING PROTEIN"/>
    <property type="match status" value="1"/>
</dbReference>
<evidence type="ECO:0000313" key="3">
    <source>
        <dbReference type="EMBL" id="KAJ6852667.1"/>
    </source>
</evidence>
<reference evidence="3" key="1">
    <citation type="journal article" date="2023" name="GigaByte">
        <title>Genome assembly of the bearded iris, Iris pallida Lam.</title>
        <authorList>
            <person name="Bruccoleri R.E."/>
            <person name="Oakeley E.J."/>
            <person name="Faust A.M.E."/>
            <person name="Altorfer M."/>
            <person name="Dessus-Babus S."/>
            <person name="Burckhardt D."/>
            <person name="Oertli M."/>
            <person name="Naumann U."/>
            <person name="Petersen F."/>
            <person name="Wong J."/>
        </authorList>
    </citation>
    <scope>NUCLEOTIDE SEQUENCE</scope>
    <source>
        <strain evidence="3">GSM-AAB239-AS_SAM_17_03QT</strain>
    </source>
</reference>
<feature type="region of interest" description="Disordered" evidence="1">
    <location>
        <begin position="175"/>
        <end position="230"/>
    </location>
</feature>
<dbReference type="InterPro" id="IPR000089">
    <property type="entry name" value="Biotin_lipoyl"/>
</dbReference>
<dbReference type="InterPro" id="IPR053217">
    <property type="entry name" value="ACC_Biotin_Carrier"/>
</dbReference>
<proteinExistence type="predicted"/>
<accession>A0AAX6IIN5</accession>
<dbReference type="InterPro" id="IPR011053">
    <property type="entry name" value="Single_hybrid_motif"/>
</dbReference>
<feature type="compositionally biased region" description="Low complexity" evidence="1">
    <location>
        <begin position="205"/>
        <end position="229"/>
    </location>
</feature>
<reference evidence="3" key="2">
    <citation type="submission" date="2023-04" db="EMBL/GenBank/DDBJ databases">
        <authorList>
            <person name="Bruccoleri R.E."/>
            <person name="Oakeley E.J."/>
            <person name="Faust A.-M."/>
            <person name="Dessus-Babus S."/>
            <person name="Altorfer M."/>
            <person name="Burckhardt D."/>
            <person name="Oertli M."/>
            <person name="Naumann U."/>
            <person name="Petersen F."/>
            <person name="Wong J."/>
        </authorList>
    </citation>
    <scope>NUCLEOTIDE SEQUENCE</scope>
    <source>
        <strain evidence="3">GSM-AAB239-AS_SAM_17_03QT</strain>
        <tissue evidence="3">Leaf</tissue>
    </source>
</reference>
<comment type="caution">
    <text evidence="3">The sequence shown here is derived from an EMBL/GenBank/DDBJ whole genome shotgun (WGS) entry which is preliminary data.</text>
</comment>
<gene>
    <name evidence="3" type="ORF">M6B38_253940</name>
</gene>
<feature type="compositionally biased region" description="Low complexity" evidence="1">
    <location>
        <begin position="187"/>
        <end position="197"/>
    </location>
</feature>
<evidence type="ECO:0000256" key="1">
    <source>
        <dbReference type="SAM" id="MobiDB-lite"/>
    </source>
</evidence>
<dbReference type="Gene3D" id="2.40.50.100">
    <property type="match status" value="1"/>
</dbReference>